<proteinExistence type="predicted"/>
<dbReference type="RefSeq" id="WP_112749354.1">
    <property type="nucleotide sequence ID" value="NZ_QMFY01000017.1"/>
</dbReference>
<comment type="caution">
    <text evidence="2">The sequence shown here is derived from an EMBL/GenBank/DDBJ whole genome shotgun (WGS) entry which is preliminary data.</text>
</comment>
<evidence type="ECO:0000313" key="2">
    <source>
        <dbReference type="EMBL" id="RAV98461.1"/>
    </source>
</evidence>
<accession>A0A364XW95</accession>
<dbReference type="InterPro" id="IPR025404">
    <property type="entry name" value="DUF4130"/>
</dbReference>
<reference evidence="2 3" key="1">
    <citation type="submission" date="2018-06" db="EMBL/GenBank/DDBJ databases">
        <title>Chryseolinea flavus sp. nov., a member of the phylum Bacteroidetes isolated from soil.</title>
        <authorList>
            <person name="Li Y."/>
            <person name="Wang J."/>
        </authorList>
    </citation>
    <scope>NUCLEOTIDE SEQUENCE [LARGE SCALE GENOMIC DNA]</scope>
    <source>
        <strain evidence="2 3">SDU1-6</strain>
    </source>
</reference>
<gene>
    <name evidence="2" type="ORF">DQQ10_23335</name>
</gene>
<dbReference type="OrthoDB" id="5290748at2"/>
<feature type="domain" description="DUF4130" evidence="1">
    <location>
        <begin position="83"/>
        <end position="250"/>
    </location>
</feature>
<dbReference type="Pfam" id="PF13566">
    <property type="entry name" value="DUF4130"/>
    <property type="match status" value="1"/>
</dbReference>
<evidence type="ECO:0000259" key="1">
    <source>
        <dbReference type="Pfam" id="PF13566"/>
    </source>
</evidence>
<dbReference type="AlphaFoldDB" id="A0A364XW95"/>
<name>A0A364XW95_9BACT</name>
<dbReference type="EMBL" id="QMFY01000017">
    <property type="protein sequence ID" value="RAV98461.1"/>
    <property type="molecule type" value="Genomic_DNA"/>
</dbReference>
<organism evidence="2 3">
    <name type="scientific">Pseudochryseolinea flava</name>
    <dbReference type="NCBI Taxonomy" id="2059302"/>
    <lineage>
        <taxon>Bacteria</taxon>
        <taxon>Pseudomonadati</taxon>
        <taxon>Bacteroidota</taxon>
        <taxon>Cytophagia</taxon>
        <taxon>Cytophagales</taxon>
        <taxon>Fulvivirgaceae</taxon>
        <taxon>Pseudochryseolinea</taxon>
    </lineage>
</organism>
<keyword evidence="3" id="KW-1185">Reference proteome</keyword>
<dbReference type="NCBIfam" id="TIGR03915">
    <property type="entry name" value="SAM_7_link_chp"/>
    <property type="match status" value="1"/>
</dbReference>
<sequence length="255" mass="30015">MTTLLYDGSFNGLLTAIFIAFEYKMYDCSIDTKERYQATMFDSPETVMTDKLKAQRVWEGLCKKVSNHARREFYYAFLSGLPGIEDTLLAYVRYAFQNNSTIEKNFANSVVNMVSQTAHSVHREKHRMEAFVRFIRLQDDLYCAFISPDFNVLPLVASHFQDRYADQHWLIYDRDRDYGIHHDPQTRLVSDVIIEKSTADTSLSTTVHEEEVAYQTLWRSYFDHVNIQERRNIKLHLRHVPKRYWADLTEKTAGV</sequence>
<protein>
    <submittedName>
        <fullName evidence="2">DNA metabolism protein</fullName>
    </submittedName>
</protein>
<dbReference type="InterPro" id="IPR023875">
    <property type="entry name" value="DNA_repair_put"/>
</dbReference>
<evidence type="ECO:0000313" key="3">
    <source>
        <dbReference type="Proteomes" id="UP000251889"/>
    </source>
</evidence>
<dbReference type="Proteomes" id="UP000251889">
    <property type="component" value="Unassembled WGS sequence"/>
</dbReference>